<dbReference type="SUPFAM" id="SSF55781">
    <property type="entry name" value="GAF domain-like"/>
    <property type="match status" value="1"/>
</dbReference>
<dbReference type="Pfam" id="PF09339">
    <property type="entry name" value="HTH_IclR"/>
    <property type="match status" value="1"/>
</dbReference>
<dbReference type="InterPro" id="IPR036390">
    <property type="entry name" value="WH_DNA-bd_sf"/>
</dbReference>
<dbReference type="InterPro" id="IPR050707">
    <property type="entry name" value="HTH_MetabolicPath_Reg"/>
</dbReference>
<evidence type="ECO:0000259" key="6">
    <source>
        <dbReference type="PROSITE" id="PS51077"/>
    </source>
</evidence>
<keyword evidence="2" id="KW-0238">DNA-binding</keyword>
<evidence type="ECO:0000256" key="5">
    <source>
        <dbReference type="SAM" id="MobiDB-lite"/>
    </source>
</evidence>
<dbReference type="GO" id="GO:0003700">
    <property type="term" value="F:DNA-binding transcription factor activity"/>
    <property type="evidence" value="ECO:0007669"/>
    <property type="project" value="TreeGrafter"/>
</dbReference>
<dbReference type="PANTHER" id="PTHR30136:SF24">
    <property type="entry name" value="HTH-TYPE TRANSCRIPTIONAL REPRESSOR ALLR"/>
    <property type="match status" value="1"/>
</dbReference>
<dbReference type="InterPro" id="IPR014757">
    <property type="entry name" value="Tscrpt_reg_IclR_C"/>
</dbReference>
<dbReference type="GO" id="GO:0045892">
    <property type="term" value="P:negative regulation of DNA-templated transcription"/>
    <property type="evidence" value="ECO:0007669"/>
    <property type="project" value="TreeGrafter"/>
</dbReference>
<evidence type="ECO:0000313" key="8">
    <source>
        <dbReference type="EMBL" id="MBB3665443.1"/>
    </source>
</evidence>
<evidence type="ECO:0000313" key="9">
    <source>
        <dbReference type="Proteomes" id="UP000564573"/>
    </source>
</evidence>
<dbReference type="RefSeq" id="WP_323985396.1">
    <property type="nucleotide sequence ID" value="NZ_JACIBS010000004.1"/>
</dbReference>
<dbReference type="Gene3D" id="3.30.450.40">
    <property type="match status" value="1"/>
</dbReference>
<dbReference type="Gene3D" id="1.10.10.10">
    <property type="entry name" value="Winged helix-like DNA-binding domain superfamily/Winged helix DNA-binding domain"/>
    <property type="match status" value="1"/>
</dbReference>
<keyword evidence="9" id="KW-1185">Reference proteome</keyword>
<evidence type="ECO:0000256" key="1">
    <source>
        <dbReference type="ARBA" id="ARBA00023015"/>
    </source>
</evidence>
<keyword evidence="3" id="KW-0804">Transcription</keyword>
<dbReference type="EMBL" id="JACIBS010000004">
    <property type="protein sequence ID" value="MBB3665443.1"/>
    <property type="molecule type" value="Genomic_DNA"/>
</dbReference>
<accession>A0A839XYD1</accession>
<feature type="domain" description="HTH iclR-type" evidence="6">
    <location>
        <begin position="33"/>
        <end position="94"/>
    </location>
</feature>
<dbReference type="GO" id="GO:0003677">
    <property type="term" value="F:DNA binding"/>
    <property type="evidence" value="ECO:0007669"/>
    <property type="project" value="UniProtKB-KW"/>
</dbReference>
<dbReference type="Pfam" id="PF01614">
    <property type="entry name" value="IclR_C"/>
    <property type="match status" value="1"/>
</dbReference>
<dbReference type="PROSITE" id="PS51078">
    <property type="entry name" value="ICLR_ED"/>
    <property type="match status" value="1"/>
</dbReference>
<feature type="coiled-coil region" evidence="4">
    <location>
        <begin position="191"/>
        <end position="218"/>
    </location>
</feature>
<reference evidence="8 9" key="1">
    <citation type="submission" date="2020-08" db="EMBL/GenBank/DDBJ databases">
        <title>Sequencing the genomes of 1000 actinobacteria strains.</title>
        <authorList>
            <person name="Klenk H.-P."/>
        </authorList>
    </citation>
    <scope>NUCLEOTIDE SEQUENCE [LARGE SCALE GENOMIC DNA]</scope>
    <source>
        <strain evidence="8 9">DSM 45267</strain>
    </source>
</reference>
<dbReference type="SUPFAM" id="SSF46785">
    <property type="entry name" value="Winged helix' DNA-binding domain"/>
    <property type="match status" value="1"/>
</dbReference>
<keyword evidence="4" id="KW-0175">Coiled coil</keyword>
<dbReference type="PROSITE" id="PS51077">
    <property type="entry name" value="HTH_ICLR"/>
    <property type="match status" value="1"/>
</dbReference>
<proteinExistence type="predicted"/>
<dbReference type="Proteomes" id="UP000564573">
    <property type="component" value="Unassembled WGS sequence"/>
</dbReference>
<sequence length="275" mass="29540">MPVEPAAPTPDLEEDADAMVSSTPADRPTRGGVQSVERVFDLLSVIAASGGRTTLSELAAAVDLPIPTIHRLLKTLLGIGVVRQLPDRGYALGPELARLGELAGRQLGALIRPHLRTLVDQLGESANVATLDGDMVVYVDQVPSPHQMRMFTEVGRRAHTHDTGAGKAILAQLPVEQVRQIINTAGLPPHTDHSIRSLEELEEELDRIRERGYSVDEQEQELGVRCYATAVPNAPTPLAISVSGPTSRVGEDFADRAVPLLQRCAEQISEALAQA</sequence>
<dbReference type="InterPro" id="IPR036388">
    <property type="entry name" value="WH-like_DNA-bd_sf"/>
</dbReference>
<dbReference type="AlphaFoldDB" id="A0A839XYD1"/>
<feature type="region of interest" description="Disordered" evidence="5">
    <location>
        <begin position="1"/>
        <end position="32"/>
    </location>
</feature>
<gene>
    <name evidence="8" type="ORF">FB384_004400</name>
</gene>
<dbReference type="InterPro" id="IPR005471">
    <property type="entry name" value="Tscrpt_reg_IclR_N"/>
</dbReference>
<comment type="caution">
    <text evidence="8">The sequence shown here is derived from an EMBL/GenBank/DDBJ whole genome shotgun (WGS) entry which is preliminary data.</text>
</comment>
<keyword evidence="1" id="KW-0805">Transcription regulation</keyword>
<feature type="domain" description="IclR-ED" evidence="7">
    <location>
        <begin position="95"/>
        <end position="274"/>
    </location>
</feature>
<dbReference type="SMART" id="SM00346">
    <property type="entry name" value="HTH_ICLR"/>
    <property type="match status" value="1"/>
</dbReference>
<protein>
    <submittedName>
        <fullName evidence="8">IclR family acetate operon transcriptional repressor</fullName>
    </submittedName>
</protein>
<organism evidence="8 9">
    <name type="scientific">Prauserella sediminis</name>
    <dbReference type="NCBI Taxonomy" id="577680"/>
    <lineage>
        <taxon>Bacteria</taxon>
        <taxon>Bacillati</taxon>
        <taxon>Actinomycetota</taxon>
        <taxon>Actinomycetes</taxon>
        <taxon>Pseudonocardiales</taxon>
        <taxon>Pseudonocardiaceae</taxon>
        <taxon>Prauserella</taxon>
        <taxon>Prauserella salsuginis group</taxon>
    </lineage>
</organism>
<name>A0A839XYD1_9PSEU</name>
<evidence type="ECO:0000259" key="7">
    <source>
        <dbReference type="PROSITE" id="PS51078"/>
    </source>
</evidence>
<evidence type="ECO:0000256" key="2">
    <source>
        <dbReference type="ARBA" id="ARBA00023125"/>
    </source>
</evidence>
<evidence type="ECO:0000256" key="4">
    <source>
        <dbReference type="SAM" id="Coils"/>
    </source>
</evidence>
<dbReference type="PANTHER" id="PTHR30136">
    <property type="entry name" value="HELIX-TURN-HELIX TRANSCRIPTIONAL REGULATOR, ICLR FAMILY"/>
    <property type="match status" value="1"/>
</dbReference>
<dbReference type="InterPro" id="IPR029016">
    <property type="entry name" value="GAF-like_dom_sf"/>
</dbReference>
<evidence type="ECO:0000256" key="3">
    <source>
        <dbReference type="ARBA" id="ARBA00023163"/>
    </source>
</evidence>